<dbReference type="GO" id="GO:0032259">
    <property type="term" value="P:methylation"/>
    <property type="evidence" value="ECO:0007669"/>
    <property type="project" value="UniProtKB-KW"/>
</dbReference>
<comment type="caution">
    <text evidence="3">The sequence shown here is derived from an EMBL/GenBank/DDBJ whole genome shotgun (WGS) entry which is preliminary data.</text>
</comment>
<dbReference type="InterPro" id="IPR001025">
    <property type="entry name" value="BAH_dom"/>
</dbReference>
<gene>
    <name evidence="3" type="ORF">EPI10_016182</name>
</gene>
<dbReference type="OrthoDB" id="771105at2759"/>
<dbReference type="EMBL" id="SMMG02000006">
    <property type="protein sequence ID" value="KAA3470473.1"/>
    <property type="molecule type" value="Genomic_DNA"/>
</dbReference>
<name>A0A5B6VN39_9ROSI</name>
<evidence type="ECO:0000256" key="1">
    <source>
        <dbReference type="SAM" id="MobiDB-lite"/>
    </source>
</evidence>
<keyword evidence="3" id="KW-0489">Methyltransferase</keyword>
<proteinExistence type="predicted"/>
<dbReference type="PROSITE" id="PS51038">
    <property type="entry name" value="BAH"/>
    <property type="match status" value="1"/>
</dbReference>
<accession>A0A5B6VN39</accession>
<dbReference type="InterPro" id="IPR050390">
    <property type="entry name" value="C5-Methyltransferase"/>
</dbReference>
<dbReference type="Pfam" id="PF01426">
    <property type="entry name" value="BAH"/>
    <property type="match status" value="1"/>
</dbReference>
<evidence type="ECO:0000313" key="4">
    <source>
        <dbReference type="Proteomes" id="UP000325315"/>
    </source>
</evidence>
<feature type="region of interest" description="Disordered" evidence="1">
    <location>
        <begin position="344"/>
        <end position="373"/>
    </location>
</feature>
<dbReference type="InterPro" id="IPR043151">
    <property type="entry name" value="BAH_sf"/>
</dbReference>
<feature type="compositionally biased region" description="Polar residues" evidence="1">
    <location>
        <begin position="354"/>
        <end position="373"/>
    </location>
</feature>
<protein>
    <submittedName>
        <fullName evidence="3">DNA (Cytosine-5)-methyltransferase CMT3-like isoform X1</fullName>
    </submittedName>
</protein>
<dbReference type="AlphaFoldDB" id="A0A5B6VN39"/>
<dbReference type="GO" id="GO:0044027">
    <property type="term" value="P:negative regulation of gene expression via chromosomal CpG island methylation"/>
    <property type="evidence" value="ECO:0007669"/>
    <property type="project" value="TreeGrafter"/>
</dbReference>
<organism evidence="3 4">
    <name type="scientific">Gossypium australe</name>
    <dbReference type="NCBI Taxonomy" id="47621"/>
    <lineage>
        <taxon>Eukaryota</taxon>
        <taxon>Viridiplantae</taxon>
        <taxon>Streptophyta</taxon>
        <taxon>Embryophyta</taxon>
        <taxon>Tracheophyta</taxon>
        <taxon>Spermatophyta</taxon>
        <taxon>Magnoliopsida</taxon>
        <taxon>eudicotyledons</taxon>
        <taxon>Gunneridae</taxon>
        <taxon>Pentapetalae</taxon>
        <taxon>rosids</taxon>
        <taxon>malvids</taxon>
        <taxon>Malvales</taxon>
        <taxon>Malvaceae</taxon>
        <taxon>Malvoideae</taxon>
        <taxon>Gossypium</taxon>
    </lineage>
</organism>
<sequence length="409" mass="45546">MYTKSVKAADLMVENPGQFVCDSGGLKVYFRVHGLTADEVLERRRLYFLLPMELLYSVLTEEETSCLSCKADKALKYASFNIGKILPVFNEFCICPFEAKSPPQNAVNDGAKDSVVVRFSKQRSWKPALETIDDNGDFSAVNMDTAVAICTLEATYKSSADVAAVETMILRLTEKASLCKFHSLLLHSTGRATSQEQGQSHHYVLMSCFCGKLLIVMSCSVLLLLSSANLEFSQAEDGEDCYICKIVEMFEAVDGDLYFTAQWFYRAQDTVLKMLGHLIDEKRVFFLEIQDDNPLDCLVAKLNIANVSLNVDLEAKSKEIPSCDYYCDMLYKLEYSSFTNLPREGKTNAREEASSTISDDSPDTVNGANSGSEDASLLDLKRLDLSLQDLEEKQHSKGDAVGVLFLYVP</sequence>
<dbReference type="GO" id="GO:0003886">
    <property type="term" value="F:DNA (cytosine-5-)-methyltransferase activity"/>
    <property type="evidence" value="ECO:0007669"/>
    <property type="project" value="TreeGrafter"/>
</dbReference>
<keyword evidence="3" id="KW-0808">Transferase</keyword>
<dbReference type="InterPro" id="IPR025322">
    <property type="entry name" value="PADRE_dom"/>
</dbReference>
<dbReference type="GO" id="GO:0003677">
    <property type="term" value="F:DNA binding"/>
    <property type="evidence" value="ECO:0007669"/>
    <property type="project" value="TreeGrafter"/>
</dbReference>
<feature type="compositionally biased region" description="Basic and acidic residues" evidence="1">
    <location>
        <begin position="344"/>
        <end position="353"/>
    </location>
</feature>
<dbReference type="Proteomes" id="UP000325315">
    <property type="component" value="Unassembled WGS sequence"/>
</dbReference>
<evidence type="ECO:0000259" key="2">
    <source>
        <dbReference type="PROSITE" id="PS51038"/>
    </source>
</evidence>
<dbReference type="Gene3D" id="2.30.30.490">
    <property type="match status" value="1"/>
</dbReference>
<dbReference type="GO" id="GO:0003682">
    <property type="term" value="F:chromatin binding"/>
    <property type="evidence" value="ECO:0007669"/>
    <property type="project" value="InterPro"/>
</dbReference>
<dbReference type="PANTHER" id="PTHR10629">
    <property type="entry name" value="CYTOSINE-SPECIFIC METHYLTRANSFERASE"/>
    <property type="match status" value="1"/>
</dbReference>
<evidence type="ECO:0000313" key="3">
    <source>
        <dbReference type="EMBL" id="KAA3470473.1"/>
    </source>
</evidence>
<dbReference type="SMART" id="SM00439">
    <property type="entry name" value="BAH"/>
    <property type="match status" value="1"/>
</dbReference>
<dbReference type="PANTHER" id="PTHR10629:SF50">
    <property type="entry name" value="DNA (CYTOSINE-5)-METHYLTRANSFERASE CMT3"/>
    <property type="match status" value="1"/>
</dbReference>
<dbReference type="Pfam" id="PF14009">
    <property type="entry name" value="PADRE"/>
    <property type="match status" value="1"/>
</dbReference>
<keyword evidence="4" id="KW-1185">Reference proteome</keyword>
<reference evidence="4" key="1">
    <citation type="journal article" date="2019" name="Plant Biotechnol. J.">
        <title>Genome sequencing of the Australian wild diploid species Gossypium australe highlights disease resistance and delayed gland morphogenesis.</title>
        <authorList>
            <person name="Cai Y."/>
            <person name="Cai X."/>
            <person name="Wang Q."/>
            <person name="Wang P."/>
            <person name="Zhang Y."/>
            <person name="Cai C."/>
            <person name="Xu Y."/>
            <person name="Wang K."/>
            <person name="Zhou Z."/>
            <person name="Wang C."/>
            <person name="Geng S."/>
            <person name="Li B."/>
            <person name="Dong Q."/>
            <person name="Hou Y."/>
            <person name="Wang H."/>
            <person name="Ai P."/>
            <person name="Liu Z."/>
            <person name="Yi F."/>
            <person name="Sun M."/>
            <person name="An G."/>
            <person name="Cheng J."/>
            <person name="Zhang Y."/>
            <person name="Shi Q."/>
            <person name="Xie Y."/>
            <person name="Shi X."/>
            <person name="Chang Y."/>
            <person name="Huang F."/>
            <person name="Chen Y."/>
            <person name="Hong S."/>
            <person name="Mi L."/>
            <person name="Sun Q."/>
            <person name="Zhang L."/>
            <person name="Zhou B."/>
            <person name="Peng R."/>
            <person name="Zhang X."/>
            <person name="Liu F."/>
        </authorList>
    </citation>
    <scope>NUCLEOTIDE SEQUENCE [LARGE SCALE GENOMIC DNA]</scope>
    <source>
        <strain evidence="4">cv. PA1801</strain>
    </source>
</reference>
<dbReference type="GO" id="GO:0005634">
    <property type="term" value="C:nucleus"/>
    <property type="evidence" value="ECO:0007669"/>
    <property type="project" value="TreeGrafter"/>
</dbReference>
<feature type="domain" description="BAH" evidence="2">
    <location>
        <begin position="223"/>
        <end position="342"/>
    </location>
</feature>